<gene>
    <name evidence="7" type="ORF">C900_04011</name>
</gene>
<comment type="similarity">
    <text evidence="1">Belongs to the sigma-70 factor family. ECF subfamily.</text>
</comment>
<dbReference type="Pfam" id="PF08281">
    <property type="entry name" value="Sigma70_r4_2"/>
    <property type="match status" value="1"/>
</dbReference>
<dbReference type="PANTHER" id="PTHR43133">
    <property type="entry name" value="RNA POLYMERASE ECF-TYPE SIGMA FACTO"/>
    <property type="match status" value="1"/>
</dbReference>
<accession>L8JN21</accession>
<name>L8JN21_9BACT</name>
<feature type="domain" description="RNA polymerase sigma factor 70 region 4 type 2" evidence="6">
    <location>
        <begin position="120"/>
        <end position="171"/>
    </location>
</feature>
<dbReference type="Proteomes" id="UP000011135">
    <property type="component" value="Unassembled WGS sequence"/>
</dbReference>
<proteinExistence type="inferred from homology"/>
<evidence type="ECO:0000259" key="6">
    <source>
        <dbReference type="Pfam" id="PF08281"/>
    </source>
</evidence>
<keyword evidence="2" id="KW-0805">Transcription regulation</keyword>
<dbReference type="Gene3D" id="1.10.1740.10">
    <property type="match status" value="1"/>
</dbReference>
<comment type="caution">
    <text evidence="7">The sequence shown here is derived from an EMBL/GenBank/DDBJ whole genome shotgun (WGS) entry which is preliminary data.</text>
</comment>
<dbReference type="InterPro" id="IPR039425">
    <property type="entry name" value="RNA_pol_sigma-70-like"/>
</dbReference>
<organism evidence="7 8">
    <name type="scientific">Fulvivirga imtechensis AK7</name>
    <dbReference type="NCBI Taxonomy" id="1237149"/>
    <lineage>
        <taxon>Bacteria</taxon>
        <taxon>Pseudomonadati</taxon>
        <taxon>Bacteroidota</taxon>
        <taxon>Cytophagia</taxon>
        <taxon>Cytophagales</taxon>
        <taxon>Fulvivirgaceae</taxon>
        <taxon>Fulvivirga</taxon>
    </lineage>
</organism>
<evidence type="ECO:0000259" key="5">
    <source>
        <dbReference type="Pfam" id="PF04542"/>
    </source>
</evidence>
<dbReference type="EMBL" id="AMZN01000055">
    <property type="protein sequence ID" value="ELR70326.1"/>
    <property type="molecule type" value="Genomic_DNA"/>
</dbReference>
<sequence>MVNIQNDDILLDRIINGETDLYNHIIEKYKSYTFTIALNILNNREDAEEATQDSFIKAYQHLKSFNRQSKFSTWLYRIVFNTSVSYKRKQKVKKETLETIKYTYYEGHSSEMEIKDQQKYIHEALQKLLELDRTVITLFYLKEFSLEEISEIINLNVNTVKVRLHRARKRLADEIKTMLKEEALNL</sequence>
<dbReference type="OrthoDB" id="1027298at2"/>
<dbReference type="SUPFAM" id="SSF88659">
    <property type="entry name" value="Sigma3 and sigma4 domains of RNA polymerase sigma factors"/>
    <property type="match status" value="1"/>
</dbReference>
<evidence type="ECO:0000256" key="3">
    <source>
        <dbReference type="ARBA" id="ARBA00023082"/>
    </source>
</evidence>
<keyword evidence="3" id="KW-0731">Sigma factor</keyword>
<dbReference type="eggNOG" id="COG1595">
    <property type="taxonomic scope" value="Bacteria"/>
</dbReference>
<evidence type="ECO:0000313" key="8">
    <source>
        <dbReference type="Proteomes" id="UP000011135"/>
    </source>
</evidence>
<dbReference type="RefSeq" id="WP_009581422.1">
    <property type="nucleotide sequence ID" value="NZ_AMZN01000055.1"/>
</dbReference>
<reference evidence="7 8" key="1">
    <citation type="submission" date="2012-12" db="EMBL/GenBank/DDBJ databases">
        <title>Genome assembly of Fulvivirga imtechensis AK7.</title>
        <authorList>
            <person name="Nupur N."/>
            <person name="Khatri I."/>
            <person name="Kumar R."/>
            <person name="Subramanian S."/>
            <person name="Pinnaka A."/>
        </authorList>
    </citation>
    <scope>NUCLEOTIDE SEQUENCE [LARGE SCALE GENOMIC DNA]</scope>
    <source>
        <strain evidence="7 8">AK7</strain>
    </source>
</reference>
<evidence type="ECO:0000313" key="7">
    <source>
        <dbReference type="EMBL" id="ELR70326.1"/>
    </source>
</evidence>
<dbReference type="STRING" id="1237149.C900_04011"/>
<dbReference type="InterPro" id="IPR014284">
    <property type="entry name" value="RNA_pol_sigma-70_dom"/>
</dbReference>
<dbReference type="InterPro" id="IPR013249">
    <property type="entry name" value="RNA_pol_sigma70_r4_t2"/>
</dbReference>
<evidence type="ECO:0000256" key="4">
    <source>
        <dbReference type="ARBA" id="ARBA00023163"/>
    </source>
</evidence>
<dbReference type="InterPro" id="IPR036388">
    <property type="entry name" value="WH-like_DNA-bd_sf"/>
</dbReference>
<protein>
    <submittedName>
        <fullName evidence="7">RNA polymerase sigma-70 factor, ECF subfamily protein</fullName>
    </submittedName>
</protein>
<dbReference type="GO" id="GO:0003677">
    <property type="term" value="F:DNA binding"/>
    <property type="evidence" value="ECO:0007669"/>
    <property type="project" value="InterPro"/>
</dbReference>
<dbReference type="AlphaFoldDB" id="L8JN21"/>
<dbReference type="InterPro" id="IPR007627">
    <property type="entry name" value="RNA_pol_sigma70_r2"/>
</dbReference>
<dbReference type="PANTHER" id="PTHR43133:SF51">
    <property type="entry name" value="RNA POLYMERASE SIGMA FACTOR"/>
    <property type="match status" value="1"/>
</dbReference>
<keyword evidence="8" id="KW-1185">Reference proteome</keyword>
<feature type="domain" description="RNA polymerase sigma-70 region 2" evidence="5">
    <location>
        <begin position="26"/>
        <end position="91"/>
    </location>
</feature>
<dbReference type="InterPro" id="IPR013324">
    <property type="entry name" value="RNA_pol_sigma_r3/r4-like"/>
</dbReference>
<dbReference type="CDD" id="cd06171">
    <property type="entry name" value="Sigma70_r4"/>
    <property type="match status" value="1"/>
</dbReference>
<evidence type="ECO:0000256" key="2">
    <source>
        <dbReference type="ARBA" id="ARBA00023015"/>
    </source>
</evidence>
<dbReference type="Pfam" id="PF04542">
    <property type="entry name" value="Sigma70_r2"/>
    <property type="match status" value="1"/>
</dbReference>
<dbReference type="InterPro" id="IPR013325">
    <property type="entry name" value="RNA_pol_sigma_r2"/>
</dbReference>
<evidence type="ECO:0000256" key="1">
    <source>
        <dbReference type="ARBA" id="ARBA00010641"/>
    </source>
</evidence>
<keyword evidence="4" id="KW-0804">Transcription</keyword>
<dbReference type="GO" id="GO:0006352">
    <property type="term" value="P:DNA-templated transcription initiation"/>
    <property type="evidence" value="ECO:0007669"/>
    <property type="project" value="InterPro"/>
</dbReference>
<dbReference type="GO" id="GO:0016987">
    <property type="term" value="F:sigma factor activity"/>
    <property type="evidence" value="ECO:0007669"/>
    <property type="project" value="UniProtKB-KW"/>
</dbReference>
<dbReference type="SUPFAM" id="SSF88946">
    <property type="entry name" value="Sigma2 domain of RNA polymerase sigma factors"/>
    <property type="match status" value="1"/>
</dbReference>
<dbReference type="NCBIfam" id="TIGR02937">
    <property type="entry name" value="sigma70-ECF"/>
    <property type="match status" value="1"/>
</dbReference>
<dbReference type="Gene3D" id="1.10.10.10">
    <property type="entry name" value="Winged helix-like DNA-binding domain superfamily/Winged helix DNA-binding domain"/>
    <property type="match status" value="1"/>
</dbReference>